<organism evidence="4 5">
    <name type="scientific">Chauna torquata</name>
    <name type="common">Southern screamer</name>
    <dbReference type="NCBI Taxonomy" id="30388"/>
    <lineage>
        <taxon>Eukaryota</taxon>
        <taxon>Metazoa</taxon>
        <taxon>Chordata</taxon>
        <taxon>Craniata</taxon>
        <taxon>Vertebrata</taxon>
        <taxon>Euteleostomi</taxon>
        <taxon>Archelosauria</taxon>
        <taxon>Archosauria</taxon>
        <taxon>Dinosauria</taxon>
        <taxon>Saurischia</taxon>
        <taxon>Theropoda</taxon>
        <taxon>Coelurosauria</taxon>
        <taxon>Aves</taxon>
        <taxon>Neognathae</taxon>
        <taxon>Galloanserae</taxon>
        <taxon>Anseriformes</taxon>
        <taxon>Anhimidae</taxon>
        <taxon>Chauna</taxon>
    </lineage>
</organism>
<evidence type="ECO:0000313" key="5">
    <source>
        <dbReference type="Proteomes" id="UP000537522"/>
    </source>
</evidence>
<gene>
    <name evidence="4" type="primary">Nupl2</name>
    <name evidence="4" type="ORF">CHATOR_R07552</name>
</gene>
<reference evidence="4 5" key="1">
    <citation type="submission" date="2019-09" db="EMBL/GenBank/DDBJ databases">
        <title>Bird 10,000 Genomes (B10K) Project - Family phase.</title>
        <authorList>
            <person name="Zhang G."/>
        </authorList>
    </citation>
    <scope>NUCLEOTIDE SEQUENCE [LARGE SCALE GENOMIC DNA]</scope>
    <source>
        <strain evidence="4">B10K-DU-011-36</strain>
        <tissue evidence="4">Muscle</tissue>
    </source>
</reference>
<dbReference type="GO" id="GO:0005634">
    <property type="term" value="C:nucleus"/>
    <property type="evidence" value="ECO:0007669"/>
    <property type="project" value="UniProtKB-SubCell"/>
</dbReference>
<dbReference type="EMBL" id="VXAL01009886">
    <property type="protein sequence ID" value="NXK50255.1"/>
    <property type="molecule type" value="Genomic_DNA"/>
</dbReference>
<feature type="compositionally biased region" description="Polar residues" evidence="3">
    <location>
        <begin position="14"/>
        <end position="34"/>
    </location>
</feature>
<comment type="subcellular location">
    <subcellularLocation>
        <location evidence="1">Nucleus</location>
    </subcellularLocation>
</comment>
<dbReference type="InterPro" id="IPR051767">
    <property type="entry name" value="Nucleoporin_NUP42"/>
</dbReference>
<protein>
    <submittedName>
        <fullName evidence="4">NUPL2 protein</fullName>
    </submittedName>
</protein>
<name>A0A7L0JZY0_CHATO</name>
<dbReference type="PANTHER" id="PTHR46527:SF1">
    <property type="entry name" value="NUCLEOPORIN NUP42"/>
    <property type="match status" value="1"/>
</dbReference>
<feature type="region of interest" description="Disordered" evidence="3">
    <location>
        <begin position="1"/>
        <end position="39"/>
    </location>
</feature>
<accession>A0A7L0JZY0</accession>
<proteinExistence type="predicted"/>
<keyword evidence="5" id="KW-1185">Reference proteome</keyword>
<dbReference type="Proteomes" id="UP000537522">
    <property type="component" value="Unassembled WGS sequence"/>
</dbReference>
<dbReference type="AlphaFoldDB" id="A0A7L0JZY0"/>
<evidence type="ECO:0000313" key="4">
    <source>
        <dbReference type="EMBL" id="NXK50255.1"/>
    </source>
</evidence>
<feature type="non-terminal residue" evidence="4">
    <location>
        <position position="1"/>
    </location>
</feature>
<evidence type="ECO:0000256" key="2">
    <source>
        <dbReference type="ARBA" id="ARBA00023242"/>
    </source>
</evidence>
<evidence type="ECO:0000256" key="1">
    <source>
        <dbReference type="ARBA" id="ARBA00004123"/>
    </source>
</evidence>
<feature type="non-terminal residue" evidence="4">
    <location>
        <position position="389"/>
    </location>
</feature>
<evidence type="ECO:0000256" key="3">
    <source>
        <dbReference type="SAM" id="MobiDB-lite"/>
    </source>
</evidence>
<keyword evidence="2" id="KW-0539">Nucleus</keyword>
<dbReference type="PANTHER" id="PTHR46527">
    <property type="entry name" value="NUCLEOPORIN-LIKE PROTEIN 2"/>
    <property type="match status" value="1"/>
</dbReference>
<sequence length="389" mass="40960">AGPTRGGGGGGWGTANQRYTSVIQPSTFKPNTWGGSKDHGRGFFGSSDFGSSGSGSRSADFSQNRFSALSSQNVGDSYRDEEERLLECVMKDMEIWESSGQWMFSCYSPMKDKPNIAGFPDFSPEELHLEYYNCRVNNNTQTYVNSVQQLAKQWKNRLLQLKALNASTKAALLSELKNAVTQPLPSFGFGGQQTSSFGLSSFPVNSSSNTASSFSFKTSPSLISASSGNTPAFGSSSTGCNPPAFGVTSSTRVSHPVGFGGPSAPSAASFSFKTSETSSGFGTSGFSGFGNSSTVNSSSTTPLTAFGAFNAAVEVSPSYSSSTLFGQTASASGHNVTSAPSAITNSITSEKLFTPRSELSADELKQFEAKRFTMGKIPLKPPPLELLNV</sequence>
<feature type="compositionally biased region" description="Gly residues" evidence="3">
    <location>
        <begin position="1"/>
        <end position="13"/>
    </location>
</feature>
<comment type="caution">
    <text evidence="4">The sequence shown here is derived from an EMBL/GenBank/DDBJ whole genome shotgun (WGS) entry which is preliminary data.</text>
</comment>